<evidence type="ECO:0000256" key="1">
    <source>
        <dbReference type="ARBA" id="ARBA00009342"/>
    </source>
</evidence>
<organism evidence="8 9">
    <name type="scientific">Thioalkalivibrio sulfidiphilus (strain HL-EbGR7)</name>
    <dbReference type="NCBI Taxonomy" id="396588"/>
    <lineage>
        <taxon>Bacteria</taxon>
        <taxon>Pseudomonadati</taxon>
        <taxon>Pseudomonadota</taxon>
        <taxon>Gammaproteobacteria</taxon>
        <taxon>Chromatiales</taxon>
        <taxon>Ectothiorhodospiraceae</taxon>
        <taxon>Thioalkalivibrio</taxon>
    </lineage>
</organism>
<dbReference type="eggNOG" id="COG3153">
    <property type="taxonomic scope" value="Bacteria"/>
</dbReference>
<dbReference type="InterPro" id="IPR016181">
    <property type="entry name" value="Acyl_CoA_acyltransferase"/>
</dbReference>
<dbReference type="PANTHER" id="PTHR36449:SF1">
    <property type="entry name" value="ACETYLTRANSFERASE"/>
    <property type="match status" value="1"/>
</dbReference>
<comment type="catalytic activity">
    <reaction evidence="6">
        <text>glycyl-tRNA(Gly) + acetyl-CoA = N-acetylglycyl-tRNA(Gly) + CoA + H(+)</text>
        <dbReference type="Rhea" id="RHEA:81867"/>
        <dbReference type="Rhea" id="RHEA-COMP:9683"/>
        <dbReference type="Rhea" id="RHEA-COMP:19766"/>
        <dbReference type="ChEBI" id="CHEBI:15378"/>
        <dbReference type="ChEBI" id="CHEBI:57287"/>
        <dbReference type="ChEBI" id="CHEBI:57288"/>
        <dbReference type="ChEBI" id="CHEBI:78522"/>
        <dbReference type="ChEBI" id="CHEBI:232036"/>
    </reaction>
</comment>
<dbReference type="HOGENOM" id="CLU_101288_0_0_6"/>
<accession>B8GNR8</accession>
<evidence type="ECO:0000313" key="8">
    <source>
        <dbReference type="EMBL" id="ACL72007.1"/>
    </source>
</evidence>
<keyword evidence="4 8" id="KW-0808">Transferase</keyword>
<dbReference type="RefSeq" id="WP_012637492.1">
    <property type="nucleotide sequence ID" value="NC_011901.1"/>
</dbReference>
<sequence length="165" mass="18288">MSLSGPEPLGPQHRIEGFDCGKPTLNDWLVRHARQAQGSGSAKTFVVSEDDRVAGYFSLTVGQVDALDAPERIRKGMGQYPIPVVILARLAVSRQDQGRGIGIGLLQDAIRRTLLIAEQAGIRAMLTHPIDEQAARFYTRFGFIASPLREQQLLLLLKDARRWVE</sequence>
<evidence type="ECO:0000256" key="2">
    <source>
        <dbReference type="ARBA" id="ARBA00022491"/>
    </source>
</evidence>
<evidence type="ECO:0000256" key="5">
    <source>
        <dbReference type="ARBA" id="ARBA00023315"/>
    </source>
</evidence>
<dbReference type="GO" id="GO:0016747">
    <property type="term" value="F:acyltransferase activity, transferring groups other than amino-acyl groups"/>
    <property type="evidence" value="ECO:0007669"/>
    <property type="project" value="InterPro"/>
</dbReference>
<comment type="similarity">
    <text evidence="1">Belongs to the acetyltransferase family. GNAT subfamily.</text>
</comment>
<evidence type="ECO:0000256" key="4">
    <source>
        <dbReference type="ARBA" id="ARBA00022679"/>
    </source>
</evidence>
<keyword evidence="3" id="KW-1277">Toxin-antitoxin system</keyword>
<dbReference type="Proteomes" id="UP000002383">
    <property type="component" value="Chromosome"/>
</dbReference>
<dbReference type="AlphaFoldDB" id="B8GNR8"/>
<protein>
    <submittedName>
        <fullName evidence="8">GCN5-related N-acetyltransferase</fullName>
    </submittedName>
</protein>
<dbReference type="Gene3D" id="3.40.630.30">
    <property type="match status" value="1"/>
</dbReference>
<feature type="domain" description="N-acetyltransferase" evidence="7">
    <location>
        <begin position="1"/>
        <end position="161"/>
    </location>
</feature>
<proteinExistence type="inferred from homology"/>
<dbReference type="KEGG" id="tgr:Tgr7_0919"/>
<dbReference type="InterPro" id="IPR000182">
    <property type="entry name" value="GNAT_dom"/>
</dbReference>
<name>B8GNR8_THISH</name>
<dbReference type="PROSITE" id="PS51186">
    <property type="entry name" value="GNAT"/>
    <property type="match status" value="1"/>
</dbReference>
<reference evidence="8 9" key="1">
    <citation type="journal article" date="2011" name="Stand. Genomic Sci.">
        <title>Complete genome sequence of 'Thioalkalivibrio sulfidophilus' HL-EbGr7.</title>
        <authorList>
            <person name="Muyzer G."/>
            <person name="Sorokin D.Y."/>
            <person name="Mavromatis K."/>
            <person name="Lapidus A."/>
            <person name="Clum A."/>
            <person name="Ivanova N."/>
            <person name="Pati A."/>
            <person name="d'Haeseleer P."/>
            <person name="Woyke T."/>
            <person name="Kyrpides N.C."/>
        </authorList>
    </citation>
    <scope>NUCLEOTIDE SEQUENCE [LARGE SCALE GENOMIC DNA]</scope>
    <source>
        <strain evidence="8 9">HL-EbGR7</strain>
    </source>
</reference>
<dbReference type="Pfam" id="PF13508">
    <property type="entry name" value="Acetyltransf_7"/>
    <property type="match status" value="1"/>
</dbReference>
<dbReference type="SUPFAM" id="SSF55729">
    <property type="entry name" value="Acyl-CoA N-acyltransferases (Nat)"/>
    <property type="match status" value="1"/>
</dbReference>
<evidence type="ECO:0000256" key="3">
    <source>
        <dbReference type="ARBA" id="ARBA00022649"/>
    </source>
</evidence>
<evidence type="ECO:0000313" key="9">
    <source>
        <dbReference type="Proteomes" id="UP000002383"/>
    </source>
</evidence>
<gene>
    <name evidence="8" type="ordered locus">Tgr7_0919</name>
</gene>
<dbReference type="CDD" id="cd04301">
    <property type="entry name" value="NAT_SF"/>
    <property type="match status" value="1"/>
</dbReference>
<dbReference type="PANTHER" id="PTHR36449">
    <property type="entry name" value="ACETYLTRANSFERASE-RELATED"/>
    <property type="match status" value="1"/>
</dbReference>
<evidence type="ECO:0000256" key="6">
    <source>
        <dbReference type="ARBA" id="ARBA00049880"/>
    </source>
</evidence>
<dbReference type="STRING" id="396588.Tgr7_0919"/>
<keyword evidence="2" id="KW-0678">Repressor</keyword>
<evidence type="ECO:0000259" key="7">
    <source>
        <dbReference type="PROSITE" id="PS51186"/>
    </source>
</evidence>
<keyword evidence="9" id="KW-1185">Reference proteome</keyword>
<dbReference type="OrthoDB" id="9799147at2"/>
<keyword evidence="5" id="KW-0012">Acyltransferase</keyword>
<dbReference type="EMBL" id="CP001339">
    <property type="protein sequence ID" value="ACL72007.1"/>
    <property type="molecule type" value="Genomic_DNA"/>
</dbReference>